<dbReference type="GeneID" id="38786814"/>
<dbReference type="Proteomes" id="UP000287166">
    <property type="component" value="Unassembled WGS sequence"/>
</dbReference>
<dbReference type="InParanoid" id="A0A401H631"/>
<comment type="caution">
    <text evidence="2">The sequence shown here is derived from an EMBL/GenBank/DDBJ whole genome shotgun (WGS) entry which is preliminary data.</text>
</comment>
<dbReference type="GO" id="GO:0042147">
    <property type="term" value="P:retrograde transport, endosome to Golgi"/>
    <property type="evidence" value="ECO:0007669"/>
    <property type="project" value="TreeGrafter"/>
</dbReference>
<accession>A0A401H631</accession>
<protein>
    <submittedName>
        <fullName evidence="2">Oxidoreductase</fullName>
    </submittedName>
</protein>
<reference evidence="2 3" key="1">
    <citation type="journal article" date="2018" name="Sci. Rep.">
        <title>Genome sequence of the cauliflower mushroom Sparassis crispa (Hanabiratake) and its association with beneficial usage.</title>
        <authorList>
            <person name="Kiyama R."/>
            <person name="Furutani Y."/>
            <person name="Kawaguchi K."/>
            <person name="Nakanishi T."/>
        </authorList>
    </citation>
    <scope>NUCLEOTIDE SEQUENCE [LARGE SCALE GENOMIC DNA]</scope>
</reference>
<dbReference type="OrthoDB" id="498204at2759"/>
<dbReference type="AlphaFoldDB" id="A0A401H631"/>
<organism evidence="2 3">
    <name type="scientific">Sparassis crispa</name>
    <dbReference type="NCBI Taxonomy" id="139825"/>
    <lineage>
        <taxon>Eukaryota</taxon>
        <taxon>Fungi</taxon>
        <taxon>Dikarya</taxon>
        <taxon>Basidiomycota</taxon>
        <taxon>Agaricomycotina</taxon>
        <taxon>Agaricomycetes</taxon>
        <taxon>Polyporales</taxon>
        <taxon>Sparassidaceae</taxon>
        <taxon>Sparassis</taxon>
    </lineage>
</organism>
<dbReference type="InterPro" id="IPR006076">
    <property type="entry name" value="FAD-dep_OxRdtase"/>
</dbReference>
<name>A0A401H631_9APHY</name>
<dbReference type="SUPFAM" id="SSF51905">
    <property type="entry name" value="FAD/NAD(P)-binding domain"/>
    <property type="match status" value="1"/>
</dbReference>
<evidence type="ECO:0000259" key="1">
    <source>
        <dbReference type="Pfam" id="PF01266"/>
    </source>
</evidence>
<dbReference type="Gene3D" id="3.50.50.60">
    <property type="entry name" value="FAD/NAD(P)-binding domain"/>
    <property type="match status" value="1"/>
</dbReference>
<keyword evidence="3" id="KW-1185">Reference proteome</keyword>
<dbReference type="PANTHER" id="PTHR13847:SF150">
    <property type="entry name" value="OXIDOREDUCTASE TDA3-RELATED"/>
    <property type="match status" value="1"/>
</dbReference>
<dbReference type="GO" id="GO:0005829">
    <property type="term" value="C:cytosol"/>
    <property type="evidence" value="ECO:0007669"/>
    <property type="project" value="GOC"/>
</dbReference>
<dbReference type="Gene3D" id="3.30.9.10">
    <property type="entry name" value="D-Amino Acid Oxidase, subunit A, domain 2"/>
    <property type="match status" value="1"/>
</dbReference>
<dbReference type="Pfam" id="PF01266">
    <property type="entry name" value="DAO"/>
    <property type="match status" value="1"/>
</dbReference>
<feature type="domain" description="FAD dependent oxidoreductase" evidence="1">
    <location>
        <begin position="74"/>
        <end position="459"/>
    </location>
</feature>
<dbReference type="PANTHER" id="PTHR13847">
    <property type="entry name" value="SARCOSINE DEHYDROGENASE-RELATED"/>
    <property type="match status" value="1"/>
</dbReference>
<dbReference type="FunCoup" id="A0A401H631">
    <property type="interactions" value="58"/>
</dbReference>
<dbReference type="RefSeq" id="XP_027620810.1">
    <property type="nucleotide sequence ID" value="XM_027765009.1"/>
</dbReference>
<evidence type="ECO:0000313" key="3">
    <source>
        <dbReference type="Proteomes" id="UP000287166"/>
    </source>
</evidence>
<sequence>MQNHMFSALPDGYPLTGKSGPLSPARLDVVIALRLSLQAHQSDLSTDRPARLTRDFPGAAVTMASPSDPATRNIVIIGGGIIGCTTAFYLVSHPLFAAESTRITLLEASEHGVAQGASGKAGGLVAKWAYPKELVNVSFPEHVRLAQEYNGAERWGWRFVGCGSWEGRGEAVSDDAGTGVGAGGKRKSLEKTVGLDADWSQKKREATGLPDDLLWVKAELTEAYSPMAPAKATAQVHPYLFTTSMLELAKQRGVEYISGKATAINVDKSTGRVSGVTYTDSALANQTIPATHVVLAAGAWSPKILPALPIVGTRAHSIAIRPQSSVTISPYVLFTEIQFRSSARGRLQQVSPEIYARPDNEVYCCGPGDDSAIPDTVDDVQVDQNACESIREHVASISNELREGTVDKRQACFLPIVGSGGGPIVGEATGIAKGLIIATGHTCWGISNAPGTAKALTELIMEGKISCANLAKLQPGVYI</sequence>
<dbReference type="EMBL" id="BFAD01000017">
    <property type="protein sequence ID" value="GBE89897.1"/>
    <property type="molecule type" value="Genomic_DNA"/>
</dbReference>
<gene>
    <name evidence="2" type="ORF">SCP_1702230</name>
</gene>
<evidence type="ECO:0000313" key="2">
    <source>
        <dbReference type="EMBL" id="GBE89897.1"/>
    </source>
</evidence>
<dbReference type="STRING" id="139825.A0A401H631"/>
<dbReference type="InterPro" id="IPR036188">
    <property type="entry name" value="FAD/NAD-bd_sf"/>
</dbReference>
<dbReference type="GO" id="GO:0005770">
    <property type="term" value="C:late endosome"/>
    <property type="evidence" value="ECO:0007669"/>
    <property type="project" value="TreeGrafter"/>
</dbReference>
<proteinExistence type="predicted"/>